<dbReference type="PANTHER" id="PTHR33542:SF5">
    <property type="entry name" value="FERROCHELATASE CHE1"/>
    <property type="match status" value="1"/>
</dbReference>
<dbReference type="InterPro" id="IPR002762">
    <property type="entry name" value="CbiX-like"/>
</dbReference>
<evidence type="ECO:0000256" key="2">
    <source>
        <dbReference type="ARBA" id="ARBA00023239"/>
    </source>
</evidence>
<name>A0ABP7V902_9ACTN</name>
<reference evidence="5" key="1">
    <citation type="journal article" date="2019" name="Int. J. Syst. Evol. Microbiol.">
        <title>The Global Catalogue of Microorganisms (GCM) 10K type strain sequencing project: providing services to taxonomists for standard genome sequencing and annotation.</title>
        <authorList>
            <consortium name="The Broad Institute Genomics Platform"/>
            <consortium name="The Broad Institute Genome Sequencing Center for Infectious Disease"/>
            <person name="Wu L."/>
            <person name="Ma J."/>
        </authorList>
    </citation>
    <scope>NUCLEOTIDE SEQUENCE [LARGE SCALE GENOMIC DNA]</scope>
    <source>
        <strain evidence="5">JCM 16702</strain>
    </source>
</reference>
<keyword evidence="2" id="KW-0456">Lyase</keyword>
<protein>
    <submittedName>
        <fullName evidence="4">CbiX/SirB N-terminal domain-containing protein</fullName>
    </submittedName>
</protein>
<evidence type="ECO:0000256" key="1">
    <source>
        <dbReference type="ARBA" id="ARBA00022723"/>
    </source>
</evidence>
<dbReference type="Proteomes" id="UP001500683">
    <property type="component" value="Unassembled WGS sequence"/>
</dbReference>
<dbReference type="PANTHER" id="PTHR33542">
    <property type="entry name" value="SIROHYDROCHLORIN FERROCHELATASE, CHLOROPLASTIC"/>
    <property type="match status" value="1"/>
</dbReference>
<keyword evidence="1" id="KW-0479">Metal-binding</keyword>
<evidence type="ECO:0000256" key="3">
    <source>
        <dbReference type="SAM" id="MobiDB-lite"/>
    </source>
</evidence>
<evidence type="ECO:0000313" key="4">
    <source>
        <dbReference type="EMBL" id="GAA4062002.1"/>
    </source>
</evidence>
<dbReference type="RefSeq" id="WP_344942463.1">
    <property type="nucleotide sequence ID" value="NZ_BAAAZG010000003.1"/>
</dbReference>
<gene>
    <name evidence="4" type="ORF">GCM10022214_13930</name>
</gene>
<dbReference type="Gene3D" id="3.40.50.1400">
    <property type="match status" value="2"/>
</dbReference>
<dbReference type="Pfam" id="PF01903">
    <property type="entry name" value="CbiX"/>
    <property type="match status" value="2"/>
</dbReference>
<comment type="caution">
    <text evidence="4">The sequence shown here is derived from an EMBL/GenBank/DDBJ whole genome shotgun (WGS) entry which is preliminary data.</text>
</comment>
<proteinExistence type="predicted"/>
<keyword evidence="5" id="KW-1185">Reference proteome</keyword>
<dbReference type="SUPFAM" id="SSF53800">
    <property type="entry name" value="Chelatase"/>
    <property type="match status" value="1"/>
</dbReference>
<dbReference type="InterPro" id="IPR050963">
    <property type="entry name" value="Sirohydro_Cobaltochel/CbiX"/>
</dbReference>
<organism evidence="4 5">
    <name type="scientific">Actinomadura miaoliensis</name>
    <dbReference type="NCBI Taxonomy" id="430685"/>
    <lineage>
        <taxon>Bacteria</taxon>
        <taxon>Bacillati</taxon>
        <taxon>Actinomycetota</taxon>
        <taxon>Actinomycetes</taxon>
        <taxon>Streptosporangiales</taxon>
        <taxon>Thermomonosporaceae</taxon>
        <taxon>Actinomadura</taxon>
    </lineage>
</organism>
<dbReference type="CDD" id="cd03416">
    <property type="entry name" value="CbiX_SirB_N"/>
    <property type="match status" value="1"/>
</dbReference>
<evidence type="ECO:0000313" key="5">
    <source>
        <dbReference type="Proteomes" id="UP001500683"/>
    </source>
</evidence>
<accession>A0ABP7V902</accession>
<sequence length="305" mass="31091">MRTGGMRTGGMRTGGMRTGGMRTGGMRTGAMGEGAMGEGAMGEGAMGEGALADGALGRDACTVGRDASGEGGVPTLLAVAHGTRDPAGPRTVRALLERVRALRPWLPVAEGYAEIAAPTLEDAARPLRGPVVVVPLMLARGYHALIDIPGRVKRVCPQAVMARPLGPHGMLAAALAERLVAAAAPGRGDAVVLGAAGSSDPAGVSDVRVAARLLARRLRRPVPYGFVAAGGPALAEVVAERRARGAARVTVASYLLAPGFFHDRMAASGADRVSAPIGAHDAVARLVLRRYDEARLRLCGAVPVA</sequence>
<feature type="region of interest" description="Disordered" evidence="3">
    <location>
        <begin position="1"/>
        <end position="25"/>
    </location>
</feature>
<dbReference type="EMBL" id="BAAAZG010000003">
    <property type="protein sequence ID" value="GAA4062002.1"/>
    <property type="molecule type" value="Genomic_DNA"/>
</dbReference>